<dbReference type="PANTHER" id="PTHR11961">
    <property type="entry name" value="CYTOCHROME C"/>
    <property type="match status" value="1"/>
</dbReference>
<evidence type="ECO:0000313" key="10">
    <source>
        <dbReference type="Proteomes" id="UP000188174"/>
    </source>
</evidence>
<feature type="chain" id="PRO_5046655978" evidence="7">
    <location>
        <begin position="22"/>
        <end position="131"/>
    </location>
</feature>
<dbReference type="PROSITE" id="PS51007">
    <property type="entry name" value="CYTC"/>
    <property type="match status" value="1"/>
</dbReference>
<feature type="domain" description="Cytochrome c" evidence="8">
    <location>
        <begin position="23"/>
        <end position="125"/>
    </location>
</feature>
<feature type="signal peptide" evidence="7">
    <location>
        <begin position="1"/>
        <end position="21"/>
    </location>
</feature>
<evidence type="ECO:0000256" key="6">
    <source>
        <dbReference type="PROSITE-ProRule" id="PRU00433"/>
    </source>
</evidence>
<dbReference type="Pfam" id="PF00034">
    <property type="entry name" value="Cytochrom_C"/>
    <property type="match status" value="1"/>
</dbReference>
<evidence type="ECO:0000256" key="7">
    <source>
        <dbReference type="SAM" id="SignalP"/>
    </source>
</evidence>
<gene>
    <name evidence="9" type="ORF">B0E33_06810</name>
</gene>
<dbReference type="Gene3D" id="1.10.760.10">
    <property type="entry name" value="Cytochrome c-like domain"/>
    <property type="match status" value="1"/>
</dbReference>
<dbReference type="SUPFAM" id="SSF46626">
    <property type="entry name" value="Cytochrome c"/>
    <property type="match status" value="1"/>
</dbReference>
<dbReference type="RefSeq" id="WP_023002104.1">
    <property type="nucleotide sequence ID" value="NZ_CP019630.1"/>
</dbReference>
<dbReference type="PRINTS" id="PR00604">
    <property type="entry name" value="CYTCHRMECIAB"/>
</dbReference>
<protein>
    <submittedName>
        <fullName evidence="9">Cytochrome c family protein</fullName>
    </submittedName>
</protein>
<keyword evidence="4" id="KW-0249">Electron transport</keyword>
<keyword evidence="2 6" id="KW-0349">Heme</keyword>
<evidence type="ECO:0000256" key="5">
    <source>
        <dbReference type="ARBA" id="ARBA00023004"/>
    </source>
</evidence>
<accession>A0ABN4WS14</accession>
<evidence type="ECO:0000259" key="8">
    <source>
        <dbReference type="PROSITE" id="PS51007"/>
    </source>
</evidence>
<evidence type="ECO:0000256" key="2">
    <source>
        <dbReference type="ARBA" id="ARBA00022617"/>
    </source>
</evidence>
<dbReference type="InterPro" id="IPR009056">
    <property type="entry name" value="Cyt_c-like_dom"/>
</dbReference>
<dbReference type="InterPro" id="IPR002327">
    <property type="entry name" value="Cyt_c_1A/1B"/>
</dbReference>
<name>A0ABN4WS14_9HYPH</name>
<keyword evidence="10" id="KW-1185">Reference proteome</keyword>
<keyword evidence="3 6" id="KW-0479">Metal-binding</keyword>
<keyword evidence="5 6" id="KW-0408">Iron</keyword>
<dbReference type="Proteomes" id="UP000188174">
    <property type="component" value="Chromosome"/>
</dbReference>
<evidence type="ECO:0000256" key="3">
    <source>
        <dbReference type="ARBA" id="ARBA00022723"/>
    </source>
</evidence>
<evidence type="ECO:0000256" key="1">
    <source>
        <dbReference type="ARBA" id="ARBA00022448"/>
    </source>
</evidence>
<keyword evidence="1" id="KW-0813">Transport</keyword>
<keyword evidence="7" id="KW-0732">Signal</keyword>
<reference evidence="9 10" key="1">
    <citation type="submission" date="2017-02" db="EMBL/GenBank/DDBJ databases">
        <authorList>
            <person name="Jeong S."/>
        </authorList>
    </citation>
    <scope>NUCLEOTIDE SEQUENCE [LARGE SCALE GENOMIC DNA]</scope>
    <source>
        <strain evidence="9 10">RMAR6-6</strain>
    </source>
</reference>
<dbReference type="EMBL" id="CP019630">
    <property type="protein sequence ID" value="AQQ03339.1"/>
    <property type="molecule type" value="Genomic_DNA"/>
</dbReference>
<evidence type="ECO:0000313" key="9">
    <source>
        <dbReference type="EMBL" id="AQQ03339.1"/>
    </source>
</evidence>
<proteinExistence type="predicted"/>
<dbReference type="InterPro" id="IPR036909">
    <property type="entry name" value="Cyt_c-like_dom_sf"/>
</dbReference>
<evidence type="ECO:0000256" key="4">
    <source>
        <dbReference type="ARBA" id="ARBA00022982"/>
    </source>
</evidence>
<sequence length="131" mass="14026">MQRLLMIAGTALLALTVQASAEGDPAKGEKVFKKCAACHAVGPEAKNKVGPELNGIVGRAWGAVDGYKYSANLLELADGKVWDAETLDVYLTKPKDLIPKGKMAFAGLKKEDDRANVIAYLNQYNEDGSSK</sequence>
<organism evidence="9 10">
    <name type="scientific">Roseibium algicola</name>
    <dbReference type="NCBI Taxonomy" id="2857014"/>
    <lineage>
        <taxon>Bacteria</taxon>
        <taxon>Pseudomonadati</taxon>
        <taxon>Pseudomonadota</taxon>
        <taxon>Alphaproteobacteria</taxon>
        <taxon>Hyphomicrobiales</taxon>
        <taxon>Stappiaceae</taxon>
        <taxon>Roseibium</taxon>
    </lineage>
</organism>